<gene>
    <name evidence="3" type="ORF">GCM10011584_16870</name>
</gene>
<feature type="region of interest" description="Disordered" evidence="1">
    <location>
        <begin position="19"/>
        <end position="106"/>
    </location>
</feature>
<keyword evidence="4" id="KW-1185">Reference proteome</keyword>
<feature type="compositionally biased region" description="Low complexity" evidence="1">
    <location>
        <begin position="56"/>
        <end position="67"/>
    </location>
</feature>
<comment type="caution">
    <text evidence="3">The sequence shown here is derived from an EMBL/GenBank/DDBJ whole genome shotgun (WGS) entry which is preliminary data.</text>
</comment>
<feature type="region of interest" description="Disordered" evidence="1">
    <location>
        <begin position="175"/>
        <end position="207"/>
    </location>
</feature>
<feature type="chain" id="PRO_5045087351" description="Gram-positive cocci surface proteins LPxTG domain-containing protein" evidence="2">
    <location>
        <begin position="23"/>
        <end position="267"/>
    </location>
</feature>
<name>A0ABQ2NAF3_9ACTN</name>
<evidence type="ECO:0000256" key="2">
    <source>
        <dbReference type="SAM" id="SignalP"/>
    </source>
</evidence>
<keyword evidence="2" id="KW-0732">Signal</keyword>
<dbReference type="Proteomes" id="UP000655410">
    <property type="component" value="Unassembled WGS sequence"/>
</dbReference>
<organism evidence="3 4">
    <name type="scientific">Nocardioides phosphati</name>
    <dbReference type="NCBI Taxonomy" id="1867775"/>
    <lineage>
        <taxon>Bacteria</taxon>
        <taxon>Bacillati</taxon>
        <taxon>Actinomycetota</taxon>
        <taxon>Actinomycetes</taxon>
        <taxon>Propionibacteriales</taxon>
        <taxon>Nocardioidaceae</taxon>
        <taxon>Nocardioides</taxon>
    </lineage>
</organism>
<accession>A0ABQ2NAF3</accession>
<evidence type="ECO:0000313" key="4">
    <source>
        <dbReference type="Proteomes" id="UP000655410"/>
    </source>
</evidence>
<evidence type="ECO:0000256" key="1">
    <source>
        <dbReference type="SAM" id="MobiDB-lite"/>
    </source>
</evidence>
<protein>
    <recommendedName>
        <fullName evidence="5">Gram-positive cocci surface proteins LPxTG domain-containing protein</fullName>
    </recommendedName>
</protein>
<evidence type="ECO:0008006" key="5">
    <source>
        <dbReference type="Google" id="ProtNLM"/>
    </source>
</evidence>
<feature type="compositionally biased region" description="Gly residues" evidence="1">
    <location>
        <begin position="187"/>
        <end position="205"/>
    </location>
</feature>
<feature type="signal peptide" evidence="2">
    <location>
        <begin position="1"/>
        <end position="22"/>
    </location>
</feature>
<feature type="compositionally biased region" description="Low complexity" evidence="1">
    <location>
        <begin position="19"/>
        <end position="45"/>
    </location>
</feature>
<feature type="compositionally biased region" description="Pro residues" evidence="1">
    <location>
        <begin position="46"/>
        <end position="55"/>
    </location>
</feature>
<reference evidence="4" key="1">
    <citation type="journal article" date="2019" name="Int. J. Syst. Evol. Microbiol.">
        <title>The Global Catalogue of Microorganisms (GCM) 10K type strain sequencing project: providing services to taxonomists for standard genome sequencing and annotation.</title>
        <authorList>
            <consortium name="The Broad Institute Genomics Platform"/>
            <consortium name="The Broad Institute Genome Sequencing Center for Infectious Disease"/>
            <person name="Wu L."/>
            <person name="Ma J."/>
        </authorList>
    </citation>
    <scope>NUCLEOTIDE SEQUENCE [LARGE SCALE GENOMIC DNA]</scope>
    <source>
        <strain evidence="4">CGMCC 4.7371</strain>
    </source>
</reference>
<proteinExistence type="predicted"/>
<evidence type="ECO:0000313" key="3">
    <source>
        <dbReference type="EMBL" id="GGO88857.1"/>
    </source>
</evidence>
<sequence length="267" mass="25772">MALGIAVPLLSASLLVGGPAAAERGGPAAPAPAVASTAAQAQPGDQQPPAPPADPPASQAQVPAQLPAAPPAPPAAPPAAPPPAPPAAGGDPAAGGGSGSGSVKAPVVDTTAGERVVICKYVRKPHVAEVASHVIIVNEQALVGRGFTGTFPWAFSDAQFRSVAIRWAHAGEQARQVSLSDCPRTPTGGGGGGGGSGGSTGGSSFGGDTATFVPSRHLATTAAPVRTAAGELPQTGAPSGLEELLLLSAATLLGGVALRVRALRRAA</sequence>
<dbReference type="EMBL" id="BMNI01000003">
    <property type="protein sequence ID" value="GGO88857.1"/>
    <property type="molecule type" value="Genomic_DNA"/>
</dbReference>
<feature type="compositionally biased region" description="Pro residues" evidence="1">
    <location>
        <begin position="68"/>
        <end position="86"/>
    </location>
</feature>